<gene>
    <name evidence="2" type="ORF">EYC82_11380</name>
</gene>
<comment type="caution">
    <text evidence="2">The sequence shown here is derived from an EMBL/GenBank/DDBJ whole genome shotgun (WGS) entry which is preliminary data.</text>
</comment>
<dbReference type="InterPro" id="IPR044862">
    <property type="entry name" value="Pro_4_hyd_alph_FE2OG_OXY"/>
</dbReference>
<sequence length="211" mass="23782">MRRMSQINLDALRQAPLQPDPFDFLVAPGFIGPEALAGINADYPPIASAANHNFDNLACGPAFNRLMETLQGQEVAALLGEKFSLDLPSLPTTVTVRKFCERTDGNIHTDHRSKIITVLVYFNETWEHEEGQLRLLRDKDNIENYAAQIAPLGGTLLAFRRTDHSWHGHTRFIGERRMVQVNYLDQSPLAVAAQRVSRFGTHFMKNILGMR</sequence>
<dbReference type="EMBL" id="SHNO01000001">
    <property type="protein sequence ID" value="MCX2977957.1"/>
    <property type="molecule type" value="Genomic_DNA"/>
</dbReference>
<accession>A0ABT3T8Z0</accession>
<evidence type="ECO:0000313" key="3">
    <source>
        <dbReference type="Proteomes" id="UP001143304"/>
    </source>
</evidence>
<evidence type="ECO:0000313" key="2">
    <source>
        <dbReference type="EMBL" id="MCX2977957.1"/>
    </source>
</evidence>
<reference evidence="2" key="1">
    <citation type="submission" date="2019-02" db="EMBL/GenBank/DDBJ databases">
        <authorList>
            <person name="Li S.-H."/>
        </authorList>
    </citation>
    <scope>NUCLEOTIDE SEQUENCE</scope>
    <source>
        <strain evidence="2">IMCC11814</strain>
    </source>
</reference>
<dbReference type="Pfam" id="PF13640">
    <property type="entry name" value="2OG-FeII_Oxy_3"/>
    <property type="match status" value="1"/>
</dbReference>
<dbReference type="Gene3D" id="2.60.120.620">
    <property type="entry name" value="q2cbj1_9rhob like domain"/>
    <property type="match status" value="1"/>
</dbReference>
<feature type="domain" description="Prolyl 4-hydroxylase alpha subunit Fe(2+) 2OG dioxygenase" evidence="1">
    <location>
        <begin position="107"/>
        <end position="182"/>
    </location>
</feature>
<keyword evidence="3" id="KW-1185">Reference proteome</keyword>
<evidence type="ECO:0000259" key="1">
    <source>
        <dbReference type="Pfam" id="PF13640"/>
    </source>
</evidence>
<organism evidence="2 3">
    <name type="scientific">Candidatus Marimicrobium litorale</name>
    <dbReference type="NCBI Taxonomy" id="2518991"/>
    <lineage>
        <taxon>Bacteria</taxon>
        <taxon>Pseudomonadati</taxon>
        <taxon>Pseudomonadota</taxon>
        <taxon>Gammaproteobacteria</taxon>
        <taxon>Cellvibrionales</taxon>
        <taxon>Halieaceae</taxon>
        <taxon>Marimicrobium</taxon>
    </lineage>
</organism>
<protein>
    <submittedName>
        <fullName evidence="2">2OG-Fe(II) oxygenase</fullName>
    </submittedName>
</protein>
<dbReference type="Proteomes" id="UP001143304">
    <property type="component" value="Unassembled WGS sequence"/>
</dbReference>
<dbReference type="RefSeq" id="WP_279249661.1">
    <property type="nucleotide sequence ID" value="NZ_SHNO01000001.1"/>
</dbReference>
<proteinExistence type="predicted"/>
<name>A0ABT3T8Z0_9GAMM</name>